<evidence type="ECO:0000256" key="8">
    <source>
        <dbReference type="ARBA" id="ARBA00036943"/>
    </source>
</evidence>
<dbReference type="GO" id="GO:0031119">
    <property type="term" value="P:tRNA pseudouridine synthesis"/>
    <property type="evidence" value="ECO:0007669"/>
    <property type="project" value="InterPro"/>
</dbReference>
<dbReference type="NCBIfam" id="TIGR00071">
    <property type="entry name" value="hisT_truA"/>
    <property type="match status" value="1"/>
</dbReference>
<evidence type="ECO:0000256" key="3">
    <source>
        <dbReference type="ARBA" id="ARBA00009375"/>
    </source>
</evidence>
<evidence type="ECO:0000256" key="6">
    <source>
        <dbReference type="ARBA" id="ARBA00023235"/>
    </source>
</evidence>
<evidence type="ECO:0000256" key="10">
    <source>
        <dbReference type="ARBA" id="ARBA00053709"/>
    </source>
</evidence>
<keyword evidence="5" id="KW-0819">tRNA processing</keyword>
<comment type="catalytic activity">
    <reaction evidence="8">
        <text>a uridine in tRNA = a pseudouridine in tRNA</text>
        <dbReference type="Rhea" id="RHEA:54572"/>
        <dbReference type="Rhea" id="RHEA-COMP:13339"/>
        <dbReference type="Rhea" id="RHEA-COMP:13934"/>
        <dbReference type="ChEBI" id="CHEBI:65314"/>
        <dbReference type="ChEBI" id="CHEBI:65315"/>
    </reaction>
</comment>
<gene>
    <name evidence="22" type="ORF">RDWZM_000171</name>
</gene>
<dbReference type="Proteomes" id="UP001142055">
    <property type="component" value="Chromosome 1"/>
</dbReference>
<evidence type="ECO:0000256" key="19">
    <source>
        <dbReference type="PIRSR" id="PIRSR641708-2"/>
    </source>
</evidence>
<dbReference type="GO" id="GO:0005634">
    <property type="term" value="C:nucleus"/>
    <property type="evidence" value="ECO:0007669"/>
    <property type="project" value="UniProtKB-SubCell"/>
</dbReference>
<comment type="catalytic activity">
    <reaction evidence="9">
        <text>uridine(38/39/40) in tRNA = pseudouridine(38/39/40) in tRNA</text>
        <dbReference type="Rhea" id="RHEA:22376"/>
        <dbReference type="Rhea" id="RHEA-COMP:10085"/>
        <dbReference type="Rhea" id="RHEA-COMP:10087"/>
        <dbReference type="ChEBI" id="CHEBI:65314"/>
        <dbReference type="ChEBI" id="CHEBI:65315"/>
        <dbReference type="EC" id="5.4.99.12"/>
    </reaction>
</comment>
<comment type="subunit">
    <text evidence="11">Monomer. Forms a complex with RARG and the SRA1 RNA in the nucleus.</text>
</comment>
<evidence type="ECO:0000256" key="15">
    <source>
        <dbReference type="ARBA" id="ARBA00079087"/>
    </source>
</evidence>
<comment type="caution">
    <text evidence="22">The sequence shown here is derived from an EMBL/GenBank/DDBJ whole genome shotgun (WGS) entry which is preliminary data.</text>
</comment>
<feature type="compositionally biased region" description="Basic and acidic residues" evidence="20">
    <location>
        <begin position="385"/>
        <end position="396"/>
    </location>
</feature>
<dbReference type="FunFam" id="3.30.70.660:FF:000002">
    <property type="entry name" value="tRNA pseudouridine synthase"/>
    <property type="match status" value="1"/>
</dbReference>
<feature type="binding site" evidence="19">
    <location>
        <position position="134"/>
    </location>
    <ligand>
        <name>substrate</name>
    </ligand>
</feature>
<evidence type="ECO:0000256" key="2">
    <source>
        <dbReference type="ARBA" id="ARBA00004123"/>
    </source>
</evidence>
<keyword evidence="7" id="KW-0539">Nucleus</keyword>
<dbReference type="PANTHER" id="PTHR11142">
    <property type="entry name" value="PSEUDOURIDYLATE SYNTHASE"/>
    <property type="match status" value="1"/>
</dbReference>
<dbReference type="InterPro" id="IPR001406">
    <property type="entry name" value="PsdUridine_synth_TruA"/>
</dbReference>
<dbReference type="FunFam" id="3.30.70.580:FF:000002">
    <property type="entry name" value="tRNA pseudouridine synthase"/>
    <property type="match status" value="1"/>
</dbReference>
<dbReference type="EC" id="5.4.99.12" evidence="12"/>
<feature type="compositionally biased region" description="Polar residues" evidence="20">
    <location>
        <begin position="372"/>
        <end position="384"/>
    </location>
</feature>
<evidence type="ECO:0000256" key="7">
    <source>
        <dbReference type="ARBA" id="ARBA00023242"/>
    </source>
</evidence>
<dbReference type="GO" id="GO:1990481">
    <property type="term" value="P:mRNA pseudouridine synthesis"/>
    <property type="evidence" value="ECO:0007669"/>
    <property type="project" value="TreeGrafter"/>
</dbReference>
<dbReference type="AlphaFoldDB" id="A0A9Q0M935"/>
<evidence type="ECO:0000256" key="1">
    <source>
        <dbReference type="ARBA" id="ARBA00001166"/>
    </source>
</evidence>
<evidence type="ECO:0000256" key="17">
    <source>
        <dbReference type="ARBA" id="ARBA00081344"/>
    </source>
</evidence>
<keyword evidence="6" id="KW-0413">Isomerase</keyword>
<comment type="subcellular location">
    <subcellularLocation>
        <location evidence="2">Nucleus</location>
    </subcellularLocation>
</comment>
<evidence type="ECO:0000256" key="12">
    <source>
        <dbReference type="ARBA" id="ARBA00066509"/>
    </source>
</evidence>
<evidence type="ECO:0000256" key="14">
    <source>
        <dbReference type="ARBA" id="ARBA00075153"/>
    </source>
</evidence>
<dbReference type="InterPro" id="IPR020103">
    <property type="entry name" value="PsdUridine_synth_cat_dom_sf"/>
</dbReference>
<dbReference type="InterPro" id="IPR020094">
    <property type="entry name" value="TruA/RsuA/RluB/E/F_N"/>
</dbReference>
<dbReference type="InterPro" id="IPR020097">
    <property type="entry name" value="PsdUridine_synth_TruA_a/b_dom"/>
</dbReference>
<organism evidence="22 23">
    <name type="scientific">Blomia tropicalis</name>
    <name type="common">Mite</name>
    <dbReference type="NCBI Taxonomy" id="40697"/>
    <lineage>
        <taxon>Eukaryota</taxon>
        <taxon>Metazoa</taxon>
        <taxon>Ecdysozoa</taxon>
        <taxon>Arthropoda</taxon>
        <taxon>Chelicerata</taxon>
        <taxon>Arachnida</taxon>
        <taxon>Acari</taxon>
        <taxon>Acariformes</taxon>
        <taxon>Sarcoptiformes</taxon>
        <taxon>Astigmata</taxon>
        <taxon>Glycyphagoidea</taxon>
        <taxon>Echimyopodidae</taxon>
        <taxon>Blomia</taxon>
    </lineage>
</organism>
<dbReference type="EMBL" id="JAPWDV010000001">
    <property type="protein sequence ID" value="KAJ6221626.1"/>
    <property type="molecule type" value="Genomic_DNA"/>
</dbReference>
<feature type="active site" description="Nucleophile" evidence="18">
    <location>
        <position position="78"/>
    </location>
</feature>
<dbReference type="OMA" id="CDARTYT"/>
<dbReference type="GO" id="GO:0006397">
    <property type="term" value="P:mRNA processing"/>
    <property type="evidence" value="ECO:0007669"/>
    <property type="project" value="UniProtKB-KW"/>
</dbReference>
<sequence length="409" mass="47110">MASQILKMGKNKKWVALLGYSGKGYFGMQRQACDNKNIESLPTIESELLKSFHQVGLITDEEYNFPSKLHFQRAARTDKGVSAIRQIISLKFAKDFNAFLPQINELLPKQIQLFCTKRVTNNFDSKNYCDARTYSYLLPSFAICPLEDICQESYRTTNKVTEEFNSILKLYTGTHNFHNFTAGKKPTDPSANRYIMSFECSDTFELTADEIKLEFLVARIKGQSFMLHQIRKMIGLAIAVMRGFSDQSTITRAFGQERLDIPMAPSLGLLLEEIHYDRYNKKWGGDGVHEPLLWDEVNNQINDMKFSHIYPNIAETEIREKSMLKWLSTLPLHTFDVREDPINDHSKVLDKPLVVAYFNANKEKNSDKTVENSETNSNVQNECDQITKDEKDEREQPTNVKRIKLDTPV</sequence>
<comment type="function">
    <text evidence="10">Pseudouridylate synthase that catalyzes pseudouridylation of tRNAs and mRNAs. Acts on positions 27/28 in the anticodon stem and also positions 34 and 36 in the anticodon of an intron containing tRNA. Also catalyzes pseudouridylation of mRNAs: mediates pseudouridylation of mRNAs with the consensus sequence 5'-UGUAG-3'. Acts as a regulator of pre-mRNA splicing by mediating pseudouridylation of pre-mRNAs at locations associated with alternatively spliced regions. Pseudouridylation of pre-mRNAs near splice sites directly regulates mRNA splicing and mRNA 3'-end processing. Involved in regulation of nuclear receptor activity through pseudouridylation of SRA1 mRNA.</text>
</comment>
<dbReference type="InterPro" id="IPR020095">
    <property type="entry name" value="PsdUridine_synth_TruA_C"/>
</dbReference>
<keyword evidence="23" id="KW-1185">Reference proteome</keyword>
<dbReference type="GO" id="GO:0003723">
    <property type="term" value="F:RNA binding"/>
    <property type="evidence" value="ECO:0007669"/>
    <property type="project" value="InterPro"/>
</dbReference>
<accession>A0A9Q0M935</accession>
<feature type="region of interest" description="Disordered" evidence="20">
    <location>
        <begin position="365"/>
        <end position="409"/>
    </location>
</feature>
<dbReference type="Pfam" id="PF01416">
    <property type="entry name" value="PseudoU_synth_1"/>
    <property type="match status" value="1"/>
</dbReference>
<feature type="domain" description="Pseudouridine synthase I TruA alpha/beta" evidence="21">
    <location>
        <begin position="168"/>
        <end position="277"/>
    </location>
</feature>
<name>A0A9Q0M935_BLOTA</name>
<reference evidence="22" key="1">
    <citation type="submission" date="2022-12" db="EMBL/GenBank/DDBJ databases">
        <title>Genome assemblies of Blomia tropicalis.</title>
        <authorList>
            <person name="Cui Y."/>
        </authorList>
    </citation>
    <scope>NUCLEOTIDE SEQUENCE</scope>
    <source>
        <tissue evidence="22">Adult mites</tissue>
    </source>
</reference>
<dbReference type="PANTHER" id="PTHR11142:SF4">
    <property type="entry name" value="PSEUDOURIDYLATE SYNTHASE 1 HOMOLOG"/>
    <property type="match status" value="1"/>
</dbReference>
<evidence type="ECO:0000256" key="18">
    <source>
        <dbReference type="PIRSR" id="PIRSR641708-1"/>
    </source>
</evidence>
<evidence type="ECO:0000256" key="4">
    <source>
        <dbReference type="ARBA" id="ARBA00022664"/>
    </source>
</evidence>
<evidence type="ECO:0000313" key="22">
    <source>
        <dbReference type="EMBL" id="KAJ6221626.1"/>
    </source>
</evidence>
<dbReference type="SUPFAM" id="SSF55120">
    <property type="entry name" value="Pseudouridine synthase"/>
    <property type="match status" value="1"/>
</dbReference>
<evidence type="ECO:0000256" key="16">
    <source>
        <dbReference type="ARBA" id="ARBA00080849"/>
    </source>
</evidence>
<dbReference type="Gene3D" id="3.30.70.580">
    <property type="entry name" value="Pseudouridine synthase I, catalytic domain, N-terminal subdomain"/>
    <property type="match status" value="1"/>
</dbReference>
<dbReference type="CDD" id="cd02568">
    <property type="entry name" value="PseudoU_synth_PUS1_PUS2"/>
    <property type="match status" value="1"/>
</dbReference>
<dbReference type="GO" id="GO:0160147">
    <property type="term" value="F:tRNA pseudouridine(38-40) synthase activity"/>
    <property type="evidence" value="ECO:0007669"/>
    <property type="project" value="UniProtKB-EC"/>
</dbReference>
<comment type="similarity">
    <text evidence="3">Belongs to the tRNA pseudouridine synthase TruA family.</text>
</comment>
<evidence type="ECO:0000313" key="23">
    <source>
        <dbReference type="Proteomes" id="UP001142055"/>
    </source>
</evidence>
<dbReference type="OrthoDB" id="10256309at2759"/>
<evidence type="ECO:0000256" key="13">
    <source>
        <dbReference type="ARBA" id="ARBA00068582"/>
    </source>
</evidence>
<evidence type="ECO:0000256" key="5">
    <source>
        <dbReference type="ARBA" id="ARBA00022694"/>
    </source>
</evidence>
<evidence type="ECO:0000256" key="20">
    <source>
        <dbReference type="SAM" id="MobiDB-lite"/>
    </source>
</evidence>
<dbReference type="Gene3D" id="3.30.70.660">
    <property type="entry name" value="Pseudouridine synthase I, catalytic domain, C-terminal subdomain"/>
    <property type="match status" value="1"/>
</dbReference>
<evidence type="ECO:0000256" key="9">
    <source>
        <dbReference type="ARBA" id="ARBA00052184"/>
    </source>
</evidence>
<protein>
    <recommendedName>
        <fullName evidence="13">Pseudouridylate synthase 1 homolog</fullName>
        <ecNumber evidence="12">5.4.99.12</ecNumber>
    </recommendedName>
    <alternativeName>
        <fullName evidence="14">tRNA pseudouridine synthase 1</fullName>
    </alternativeName>
    <alternativeName>
        <fullName evidence="17">tRNA pseudouridine(38-40) synthase</fullName>
    </alternativeName>
    <alternativeName>
        <fullName evidence="15">tRNA pseudouridylate synthase I</fullName>
    </alternativeName>
    <alternativeName>
        <fullName evidence="16">tRNA-uridine isomerase I</fullName>
    </alternativeName>
</protein>
<evidence type="ECO:0000256" key="11">
    <source>
        <dbReference type="ARBA" id="ARBA00064589"/>
    </source>
</evidence>
<keyword evidence="4" id="KW-0507">mRNA processing</keyword>
<proteinExistence type="inferred from homology"/>
<dbReference type="InterPro" id="IPR041708">
    <property type="entry name" value="PUS1/PUS2-like"/>
</dbReference>
<evidence type="ECO:0000259" key="21">
    <source>
        <dbReference type="Pfam" id="PF01416"/>
    </source>
</evidence>
<comment type="catalytic activity">
    <reaction evidence="1">
        <text>a uridine in mRNA = a pseudouridine in mRNA</text>
        <dbReference type="Rhea" id="RHEA:56644"/>
        <dbReference type="Rhea" id="RHEA-COMP:14658"/>
        <dbReference type="Rhea" id="RHEA-COMP:14659"/>
        <dbReference type="ChEBI" id="CHEBI:65314"/>
        <dbReference type="ChEBI" id="CHEBI:65315"/>
    </reaction>
</comment>